<evidence type="ECO:0000256" key="10">
    <source>
        <dbReference type="ARBA" id="ARBA00022840"/>
    </source>
</evidence>
<organism evidence="18 19">
    <name type="scientific">Butyricicoccus pullicaecorum</name>
    <dbReference type="NCBI Taxonomy" id="501571"/>
    <lineage>
        <taxon>Bacteria</taxon>
        <taxon>Bacillati</taxon>
        <taxon>Bacillota</taxon>
        <taxon>Clostridia</taxon>
        <taxon>Eubacteriales</taxon>
        <taxon>Butyricicoccaceae</taxon>
        <taxon>Butyricicoccus</taxon>
    </lineage>
</organism>
<keyword evidence="13 15" id="KW-0472">Membrane</keyword>
<keyword evidence="6" id="KW-0808">Transferase</keyword>
<dbReference type="CDD" id="cd00075">
    <property type="entry name" value="HATPase"/>
    <property type="match status" value="1"/>
</dbReference>
<evidence type="ECO:0000256" key="14">
    <source>
        <dbReference type="SAM" id="Coils"/>
    </source>
</evidence>
<feature type="domain" description="HAMP" evidence="17">
    <location>
        <begin position="94"/>
        <end position="146"/>
    </location>
</feature>
<dbReference type="InterPro" id="IPR003660">
    <property type="entry name" value="HAMP_dom"/>
</dbReference>
<keyword evidence="8" id="KW-0547">Nucleotide-binding</keyword>
<dbReference type="Gene3D" id="6.10.340.10">
    <property type="match status" value="1"/>
</dbReference>
<dbReference type="SMART" id="SM00304">
    <property type="entry name" value="HAMP"/>
    <property type="match status" value="1"/>
</dbReference>
<keyword evidence="9 18" id="KW-0418">Kinase</keyword>
<evidence type="ECO:0000256" key="15">
    <source>
        <dbReference type="SAM" id="Phobius"/>
    </source>
</evidence>
<dbReference type="InterPro" id="IPR036097">
    <property type="entry name" value="HisK_dim/P_sf"/>
</dbReference>
<dbReference type="GO" id="GO:0005524">
    <property type="term" value="F:ATP binding"/>
    <property type="evidence" value="ECO:0007669"/>
    <property type="project" value="UniProtKB-KW"/>
</dbReference>
<dbReference type="SMART" id="SM00388">
    <property type="entry name" value="HisKA"/>
    <property type="match status" value="1"/>
</dbReference>
<evidence type="ECO:0000259" key="17">
    <source>
        <dbReference type="PROSITE" id="PS50885"/>
    </source>
</evidence>
<dbReference type="Gene3D" id="1.10.287.130">
    <property type="match status" value="1"/>
</dbReference>
<comment type="subcellular location">
    <subcellularLocation>
        <location evidence="2">Cell membrane</location>
        <topology evidence="2">Multi-pass membrane protein</topology>
    </subcellularLocation>
</comment>
<comment type="caution">
    <text evidence="18">The sequence shown here is derived from an EMBL/GenBank/DDBJ whole genome shotgun (WGS) entry which is preliminary data.</text>
</comment>
<keyword evidence="5" id="KW-0597">Phosphoprotein</keyword>
<evidence type="ECO:0000256" key="2">
    <source>
        <dbReference type="ARBA" id="ARBA00004651"/>
    </source>
</evidence>
<dbReference type="SUPFAM" id="SSF47384">
    <property type="entry name" value="Homodimeric domain of signal transducing histidine kinase"/>
    <property type="match status" value="1"/>
</dbReference>
<dbReference type="SUPFAM" id="SSF55874">
    <property type="entry name" value="ATPase domain of HSP90 chaperone/DNA topoisomerase II/histidine kinase"/>
    <property type="match status" value="1"/>
</dbReference>
<keyword evidence="4" id="KW-1003">Cell membrane</keyword>
<comment type="catalytic activity">
    <reaction evidence="1">
        <text>ATP + protein L-histidine = ADP + protein N-phospho-L-histidine.</text>
        <dbReference type="EC" id="2.7.13.3"/>
    </reaction>
</comment>
<dbReference type="Proteomes" id="UP000195897">
    <property type="component" value="Unassembled WGS sequence"/>
</dbReference>
<protein>
    <recommendedName>
        <fullName evidence="3">histidine kinase</fullName>
        <ecNumber evidence="3">2.7.13.3</ecNumber>
    </recommendedName>
</protein>
<feature type="transmembrane region" description="Helical" evidence="15">
    <location>
        <begin position="73"/>
        <end position="92"/>
    </location>
</feature>
<dbReference type="InterPro" id="IPR036890">
    <property type="entry name" value="HATPase_C_sf"/>
</dbReference>
<keyword evidence="12" id="KW-0902">Two-component regulatory system</keyword>
<evidence type="ECO:0000256" key="3">
    <source>
        <dbReference type="ARBA" id="ARBA00012438"/>
    </source>
</evidence>
<dbReference type="Pfam" id="PF02518">
    <property type="entry name" value="HATPase_c"/>
    <property type="match status" value="1"/>
</dbReference>
<dbReference type="Gene3D" id="3.30.565.10">
    <property type="entry name" value="Histidine kinase-like ATPase, C-terminal domain"/>
    <property type="match status" value="1"/>
</dbReference>
<dbReference type="InterPro" id="IPR050398">
    <property type="entry name" value="HssS/ArlS-like"/>
</dbReference>
<keyword evidence="7 15" id="KW-0812">Transmembrane</keyword>
<dbReference type="Pfam" id="PF00512">
    <property type="entry name" value="HisKA"/>
    <property type="match status" value="1"/>
</dbReference>
<evidence type="ECO:0000256" key="4">
    <source>
        <dbReference type="ARBA" id="ARBA00022475"/>
    </source>
</evidence>
<dbReference type="InterPro" id="IPR003594">
    <property type="entry name" value="HATPase_dom"/>
</dbReference>
<evidence type="ECO:0000256" key="7">
    <source>
        <dbReference type="ARBA" id="ARBA00022692"/>
    </source>
</evidence>
<name>A0A1Y4L1W2_9FIRM</name>
<dbReference type="PANTHER" id="PTHR45528:SF1">
    <property type="entry name" value="SENSOR HISTIDINE KINASE CPXA"/>
    <property type="match status" value="1"/>
</dbReference>
<dbReference type="GO" id="GO:0000155">
    <property type="term" value="F:phosphorelay sensor kinase activity"/>
    <property type="evidence" value="ECO:0007669"/>
    <property type="project" value="InterPro"/>
</dbReference>
<dbReference type="SUPFAM" id="SSF158472">
    <property type="entry name" value="HAMP domain-like"/>
    <property type="match status" value="1"/>
</dbReference>
<evidence type="ECO:0000256" key="12">
    <source>
        <dbReference type="ARBA" id="ARBA00023012"/>
    </source>
</evidence>
<accession>A0A1Y4L1W2</accession>
<dbReference type="SMART" id="SM00387">
    <property type="entry name" value="HATPase_c"/>
    <property type="match status" value="1"/>
</dbReference>
<evidence type="ECO:0000256" key="13">
    <source>
        <dbReference type="ARBA" id="ARBA00023136"/>
    </source>
</evidence>
<feature type="transmembrane region" description="Helical" evidence="15">
    <location>
        <begin position="12"/>
        <end position="33"/>
    </location>
</feature>
<feature type="domain" description="Histidine kinase" evidence="16">
    <location>
        <begin position="168"/>
        <end position="376"/>
    </location>
</feature>
<evidence type="ECO:0000256" key="9">
    <source>
        <dbReference type="ARBA" id="ARBA00022777"/>
    </source>
</evidence>
<keyword evidence="11 15" id="KW-1133">Transmembrane helix</keyword>
<evidence type="ECO:0000313" key="19">
    <source>
        <dbReference type="Proteomes" id="UP000195897"/>
    </source>
</evidence>
<dbReference type="InterPro" id="IPR005467">
    <property type="entry name" value="His_kinase_dom"/>
</dbReference>
<keyword evidence="10" id="KW-0067">ATP-binding</keyword>
<evidence type="ECO:0000256" key="11">
    <source>
        <dbReference type="ARBA" id="ARBA00022989"/>
    </source>
</evidence>
<sequence length="376" mass="42012">MKKLKLFPKIFIYTLALLLLITMLASGTIYLFAPMMGENSVLSEGTYIDGMSSAIKTAAIPRNTEIAHTILRSLPYTVAICIVVSLLCAYFFSKAITNPIKGILDATNHMAVLDRKAACKTATNDEIGILANQINQLYQNLLSTIEHLQEEKDKVSEAEKQKIDFLRSASHELKTPVTALNAMLENMILKVGKYSDYEEYLPLCKERTERLSKMISEVLDASKLGTTAAEEPQALAVDCYLSELCKQYRLIAQANGISFQEDFPETFTITLPPKTFARAFSNILSNAVAYTLPGHSIFVYTDGRKLIVENECEPISAEHLKHIFEPFYRPDYARNQNDGGNGLGLYIVASILDSLKLTYSLEPMQKPLGMRFTITF</sequence>
<evidence type="ECO:0000256" key="8">
    <source>
        <dbReference type="ARBA" id="ARBA00022741"/>
    </source>
</evidence>
<dbReference type="AlphaFoldDB" id="A0A1Y4L1W2"/>
<dbReference type="InterPro" id="IPR003661">
    <property type="entry name" value="HisK_dim/P_dom"/>
</dbReference>
<evidence type="ECO:0000256" key="1">
    <source>
        <dbReference type="ARBA" id="ARBA00000085"/>
    </source>
</evidence>
<dbReference type="PANTHER" id="PTHR45528">
    <property type="entry name" value="SENSOR HISTIDINE KINASE CPXA"/>
    <property type="match status" value="1"/>
</dbReference>
<proteinExistence type="predicted"/>
<dbReference type="Pfam" id="PF00672">
    <property type="entry name" value="HAMP"/>
    <property type="match status" value="1"/>
</dbReference>
<reference evidence="19" key="1">
    <citation type="submission" date="2017-04" db="EMBL/GenBank/DDBJ databases">
        <title>Function of individual gut microbiota members based on whole genome sequencing of pure cultures obtained from chicken caecum.</title>
        <authorList>
            <person name="Medvecky M."/>
            <person name="Cejkova D."/>
            <person name="Polansky O."/>
            <person name="Karasova D."/>
            <person name="Kubasova T."/>
            <person name="Cizek A."/>
            <person name="Rychlik I."/>
        </authorList>
    </citation>
    <scope>NUCLEOTIDE SEQUENCE [LARGE SCALE GENOMIC DNA]</scope>
    <source>
        <strain evidence="19">An180</strain>
    </source>
</reference>
<keyword evidence="14" id="KW-0175">Coiled coil</keyword>
<evidence type="ECO:0000313" key="18">
    <source>
        <dbReference type="EMBL" id="OUP50794.1"/>
    </source>
</evidence>
<dbReference type="GO" id="GO:0005886">
    <property type="term" value="C:plasma membrane"/>
    <property type="evidence" value="ECO:0007669"/>
    <property type="project" value="UniProtKB-SubCell"/>
</dbReference>
<evidence type="ECO:0000256" key="6">
    <source>
        <dbReference type="ARBA" id="ARBA00022679"/>
    </source>
</evidence>
<feature type="coiled-coil region" evidence="14">
    <location>
        <begin position="131"/>
        <end position="168"/>
    </location>
</feature>
<gene>
    <name evidence="18" type="ORF">B5F17_13710</name>
</gene>
<dbReference type="CDD" id="cd00082">
    <property type="entry name" value="HisKA"/>
    <property type="match status" value="1"/>
</dbReference>
<dbReference type="RefSeq" id="WP_087374720.1">
    <property type="nucleotide sequence ID" value="NZ_NFKK01000026.1"/>
</dbReference>
<dbReference type="EMBL" id="NFKK01000026">
    <property type="protein sequence ID" value="OUP50794.1"/>
    <property type="molecule type" value="Genomic_DNA"/>
</dbReference>
<dbReference type="CDD" id="cd06225">
    <property type="entry name" value="HAMP"/>
    <property type="match status" value="1"/>
</dbReference>
<dbReference type="EC" id="2.7.13.3" evidence="3"/>
<dbReference type="PROSITE" id="PS50109">
    <property type="entry name" value="HIS_KIN"/>
    <property type="match status" value="1"/>
</dbReference>
<dbReference type="PROSITE" id="PS50885">
    <property type="entry name" value="HAMP"/>
    <property type="match status" value="1"/>
</dbReference>
<evidence type="ECO:0000259" key="16">
    <source>
        <dbReference type="PROSITE" id="PS50109"/>
    </source>
</evidence>
<evidence type="ECO:0000256" key="5">
    <source>
        <dbReference type="ARBA" id="ARBA00022553"/>
    </source>
</evidence>